<name>A0A843TF90_COLES</name>
<dbReference type="EMBL" id="NMUH01000010">
    <property type="protein sequence ID" value="MQL68274.1"/>
    <property type="molecule type" value="Genomic_DNA"/>
</dbReference>
<feature type="compositionally biased region" description="Basic residues" evidence="1">
    <location>
        <begin position="101"/>
        <end position="116"/>
    </location>
</feature>
<feature type="region of interest" description="Disordered" evidence="1">
    <location>
        <begin position="44"/>
        <end position="63"/>
    </location>
</feature>
<accession>A0A843TF90</accession>
<gene>
    <name evidence="2" type="ORF">Taro_000542</name>
</gene>
<reference evidence="2" key="1">
    <citation type="submission" date="2017-07" db="EMBL/GenBank/DDBJ databases">
        <title>Taro Niue Genome Assembly and Annotation.</title>
        <authorList>
            <person name="Atibalentja N."/>
            <person name="Keating K."/>
            <person name="Fields C.J."/>
        </authorList>
    </citation>
    <scope>NUCLEOTIDE SEQUENCE</scope>
    <source>
        <strain evidence="2">Niue_2</strain>
        <tissue evidence="2">Leaf</tissue>
    </source>
</reference>
<evidence type="ECO:0000313" key="2">
    <source>
        <dbReference type="EMBL" id="MQL68274.1"/>
    </source>
</evidence>
<proteinExistence type="predicted"/>
<dbReference type="AlphaFoldDB" id="A0A843TF90"/>
<feature type="region of interest" description="Disordered" evidence="1">
    <location>
        <begin position="96"/>
        <end position="119"/>
    </location>
</feature>
<dbReference type="OrthoDB" id="1922182at2759"/>
<evidence type="ECO:0000256" key="1">
    <source>
        <dbReference type="SAM" id="MobiDB-lite"/>
    </source>
</evidence>
<sequence>MAKSLRSKMQRRLRTLRRDLAQPFYDNKEAAKLAAQQAALAAPKVPVRGAPSSTTNGVGGDDTMATDAAASALDGIMDVEMDDGGNSKLMSSLKAFGGVGKKSKKKKQKGQRRGRGKVGIDNADFKVGIEKTDFRVNADSKVGNGKTGFGVVVAIADAK</sequence>
<comment type="caution">
    <text evidence="2">The sequence shown here is derived from an EMBL/GenBank/DDBJ whole genome shotgun (WGS) entry which is preliminary data.</text>
</comment>
<dbReference type="PANTHER" id="PTHR36320:SF1">
    <property type="entry name" value="OS04G0611300 PROTEIN"/>
    <property type="match status" value="1"/>
</dbReference>
<dbReference type="Proteomes" id="UP000652761">
    <property type="component" value="Unassembled WGS sequence"/>
</dbReference>
<feature type="non-terminal residue" evidence="2">
    <location>
        <position position="1"/>
    </location>
</feature>
<protein>
    <submittedName>
        <fullName evidence="2">Uncharacterized protein</fullName>
    </submittedName>
</protein>
<keyword evidence="3" id="KW-1185">Reference proteome</keyword>
<organism evidence="2 3">
    <name type="scientific">Colocasia esculenta</name>
    <name type="common">Wild taro</name>
    <name type="synonym">Arum esculentum</name>
    <dbReference type="NCBI Taxonomy" id="4460"/>
    <lineage>
        <taxon>Eukaryota</taxon>
        <taxon>Viridiplantae</taxon>
        <taxon>Streptophyta</taxon>
        <taxon>Embryophyta</taxon>
        <taxon>Tracheophyta</taxon>
        <taxon>Spermatophyta</taxon>
        <taxon>Magnoliopsida</taxon>
        <taxon>Liliopsida</taxon>
        <taxon>Araceae</taxon>
        <taxon>Aroideae</taxon>
        <taxon>Colocasieae</taxon>
        <taxon>Colocasia</taxon>
    </lineage>
</organism>
<evidence type="ECO:0000313" key="3">
    <source>
        <dbReference type="Proteomes" id="UP000652761"/>
    </source>
</evidence>
<dbReference type="PANTHER" id="PTHR36320">
    <property type="entry name" value="OS04G0611300 PROTEIN"/>
    <property type="match status" value="1"/>
</dbReference>